<reference evidence="11 12" key="1">
    <citation type="submission" date="2020-08" db="EMBL/GenBank/DDBJ databases">
        <title>Genomic Encyclopedia of Type Strains, Phase III (KMG-III): the genomes of soil and plant-associated and newly described type strains.</title>
        <authorList>
            <person name="Whitman W."/>
        </authorList>
    </citation>
    <scope>NUCLEOTIDE SEQUENCE [LARGE SCALE GENOMIC DNA]</scope>
    <source>
        <strain evidence="11 12">CECT 8960</strain>
    </source>
</reference>
<dbReference type="InterPro" id="IPR006543">
    <property type="entry name" value="Histidinol-phos"/>
</dbReference>
<keyword evidence="10" id="KW-0460">Magnesium</keyword>
<feature type="active site" description="Proton donor" evidence="8">
    <location>
        <position position="13"/>
    </location>
</feature>
<feature type="binding site" evidence="10">
    <location>
        <position position="13"/>
    </location>
    <ligand>
        <name>Mg(2+)</name>
        <dbReference type="ChEBI" id="CHEBI:18420"/>
    </ligand>
</feature>
<dbReference type="GO" id="GO:0005737">
    <property type="term" value="C:cytoplasm"/>
    <property type="evidence" value="ECO:0007669"/>
    <property type="project" value="UniProtKB-SubCell"/>
</dbReference>
<dbReference type="GO" id="GO:0005975">
    <property type="term" value="P:carbohydrate metabolic process"/>
    <property type="evidence" value="ECO:0007669"/>
    <property type="project" value="InterPro"/>
</dbReference>
<dbReference type="InterPro" id="IPR004446">
    <property type="entry name" value="Heptose_bisP_phosphatase"/>
</dbReference>
<evidence type="ECO:0000313" key="12">
    <source>
        <dbReference type="Proteomes" id="UP000520767"/>
    </source>
</evidence>
<dbReference type="InterPro" id="IPR006549">
    <property type="entry name" value="HAD-SF_hydro_IIIA"/>
</dbReference>
<dbReference type="EMBL" id="JACHJQ010000005">
    <property type="protein sequence ID" value="MBB4909140.1"/>
    <property type="molecule type" value="Genomic_DNA"/>
</dbReference>
<evidence type="ECO:0000256" key="6">
    <source>
        <dbReference type="ARBA" id="ARBA00031828"/>
    </source>
</evidence>
<feature type="site" description="Stabilizes the phosphoryl group" evidence="9">
    <location>
        <position position="55"/>
    </location>
</feature>
<keyword evidence="3 10" id="KW-0479">Metal-binding</keyword>
<dbReference type="InterPro" id="IPR006439">
    <property type="entry name" value="HAD-SF_hydro_IA"/>
</dbReference>
<protein>
    <recommendedName>
        <fullName evidence="6 7">D,D-heptose 1,7-bisphosphate phosphatase</fullName>
        <ecNumber evidence="7">3.1.3.-</ecNumber>
    </recommendedName>
</protein>
<dbReference type="InterPro" id="IPR023214">
    <property type="entry name" value="HAD_sf"/>
</dbReference>
<evidence type="ECO:0000256" key="8">
    <source>
        <dbReference type="PIRSR" id="PIRSR004682-1"/>
    </source>
</evidence>
<dbReference type="InterPro" id="IPR036412">
    <property type="entry name" value="HAD-like_sf"/>
</dbReference>
<accession>A0A7W7Q8P7</accession>
<dbReference type="NCBIfam" id="TIGR01656">
    <property type="entry name" value="Histidinol-ppas"/>
    <property type="match status" value="1"/>
</dbReference>
<sequence length="181" mass="18619">MKAADEARAVLFDRDGTLVEDVPYNGNPELVAPVPGAAAALDLLRDNGIRLGIVSNQSGVGRGLLTDEDVHRVHERVARLLGPFDDIRYCPHLPEDGCGCRKPAPGMLLAACAALGVRPASVVVIGDIGADVGAATAAGATPILVPTPVTRREEVAAAPILAPDLVTAAELAVELLVGVRT</sequence>
<gene>
    <name evidence="11" type="ORF">FHR82_005393</name>
</gene>
<dbReference type="AlphaFoldDB" id="A0A7W7Q8P7"/>
<feature type="binding site" evidence="10">
    <location>
        <position position="90"/>
    </location>
    <ligand>
        <name>Zn(2+)</name>
        <dbReference type="ChEBI" id="CHEBI:29105"/>
    </ligand>
</feature>
<feature type="site" description="Stabilizes the phosphoryl group" evidence="9">
    <location>
        <position position="102"/>
    </location>
</feature>
<dbReference type="PANTHER" id="PTHR42891:SF1">
    <property type="entry name" value="D-GLYCERO-BETA-D-MANNO-HEPTOSE-1,7-BISPHOSPHATE 7-PHOSPHATASE"/>
    <property type="match status" value="1"/>
</dbReference>
<feature type="binding site" evidence="10">
    <location>
        <position position="92"/>
    </location>
    <ligand>
        <name>Zn(2+)</name>
        <dbReference type="ChEBI" id="CHEBI:29105"/>
    </ligand>
</feature>
<organism evidence="11 12">
    <name type="scientific">Actinophytocola algeriensis</name>
    <dbReference type="NCBI Taxonomy" id="1768010"/>
    <lineage>
        <taxon>Bacteria</taxon>
        <taxon>Bacillati</taxon>
        <taxon>Actinomycetota</taxon>
        <taxon>Actinomycetes</taxon>
        <taxon>Pseudonocardiales</taxon>
        <taxon>Pseudonocardiaceae</taxon>
    </lineage>
</organism>
<feature type="site" description="Contributes to substrate recognition" evidence="9">
    <location>
        <position position="101"/>
    </location>
</feature>
<evidence type="ECO:0000256" key="2">
    <source>
        <dbReference type="ARBA" id="ARBA00022490"/>
    </source>
</evidence>
<keyword evidence="4 7" id="KW-0378">Hydrolase</keyword>
<feature type="active site" description="Proton donor" evidence="8">
    <location>
        <position position="15"/>
    </location>
</feature>
<dbReference type="NCBIfam" id="TIGR01549">
    <property type="entry name" value="HAD-SF-IA-v1"/>
    <property type="match status" value="1"/>
</dbReference>
<evidence type="ECO:0000256" key="7">
    <source>
        <dbReference type="PIRNR" id="PIRNR004682"/>
    </source>
</evidence>
<comment type="cofactor">
    <cofactor evidence="10">
        <name>Mg(2+)</name>
        <dbReference type="ChEBI" id="CHEBI:18420"/>
    </cofactor>
</comment>
<evidence type="ECO:0000256" key="9">
    <source>
        <dbReference type="PIRSR" id="PIRSR004682-3"/>
    </source>
</evidence>
<dbReference type="PANTHER" id="PTHR42891">
    <property type="entry name" value="D-GLYCERO-BETA-D-MANNO-HEPTOSE-1,7-BISPHOSPHATE 7-PHOSPHATASE"/>
    <property type="match status" value="1"/>
</dbReference>
<dbReference type="Gene3D" id="3.40.50.1000">
    <property type="entry name" value="HAD superfamily/HAD-like"/>
    <property type="match status" value="1"/>
</dbReference>
<evidence type="ECO:0000256" key="4">
    <source>
        <dbReference type="ARBA" id="ARBA00022801"/>
    </source>
</evidence>
<feature type="binding site" evidence="10">
    <location>
        <position position="98"/>
    </location>
    <ligand>
        <name>Zn(2+)</name>
        <dbReference type="ChEBI" id="CHEBI:29105"/>
    </ligand>
</feature>
<dbReference type="EC" id="3.1.3.-" evidence="7"/>
<dbReference type="GO" id="GO:0046872">
    <property type="term" value="F:metal ion binding"/>
    <property type="evidence" value="ECO:0007669"/>
    <property type="project" value="UniProtKB-KW"/>
</dbReference>
<comment type="caution">
    <text evidence="11">The sequence shown here is derived from an EMBL/GenBank/DDBJ whole genome shotgun (WGS) entry which is preliminary data.</text>
</comment>
<comment type="cofactor">
    <cofactor evidence="10">
        <name>Zn(2+)</name>
        <dbReference type="ChEBI" id="CHEBI:29105"/>
    </cofactor>
</comment>
<dbReference type="GO" id="GO:0016791">
    <property type="term" value="F:phosphatase activity"/>
    <property type="evidence" value="ECO:0007669"/>
    <property type="project" value="InterPro"/>
</dbReference>
<feature type="binding site" evidence="10">
    <location>
        <position position="127"/>
    </location>
    <ligand>
        <name>Mg(2+)</name>
        <dbReference type="ChEBI" id="CHEBI:18420"/>
    </ligand>
</feature>
<name>A0A7W7Q8P7_9PSEU</name>
<dbReference type="PIRSF" id="PIRSF004682">
    <property type="entry name" value="GmhB"/>
    <property type="match status" value="1"/>
</dbReference>
<comment type="similarity">
    <text evidence="7">Belongs to the gmhB family.</text>
</comment>
<feature type="binding site" evidence="10">
    <location>
        <position position="15"/>
    </location>
    <ligand>
        <name>Mg(2+)</name>
        <dbReference type="ChEBI" id="CHEBI:18420"/>
    </ligand>
</feature>
<feature type="binding site" evidence="10">
    <location>
        <position position="100"/>
    </location>
    <ligand>
        <name>Zn(2+)</name>
        <dbReference type="ChEBI" id="CHEBI:29105"/>
    </ligand>
</feature>
<dbReference type="NCBIfam" id="TIGR01662">
    <property type="entry name" value="HAD-SF-IIIA"/>
    <property type="match status" value="1"/>
</dbReference>
<evidence type="ECO:0000256" key="5">
    <source>
        <dbReference type="ARBA" id="ARBA00023277"/>
    </source>
</evidence>
<dbReference type="RefSeq" id="WP_184813178.1">
    <property type="nucleotide sequence ID" value="NZ_JACHJQ010000005.1"/>
</dbReference>
<dbReference type="SUPFAM" id="SSF56784">
    <property type="entry name" value="HAD-like"/>
    <property type="match status" value="1"/>
</dbReference>
<keyword evidence="5 7" id="KW-0119">Carbohydrate metabolism</keyword>
<evidence type="ECO:0000256" key="10">
    <source>
        <dbReference type="PIRSR" id="PIRSR004682-4"/>
    </source>
</evidence>
<evidence type="ECO:0000256" key="1">
    <source>
        <dbReference type="ARBA" id="ARBA00004496"/>
    </source>
</evidence>
<proteinExistence type="inferred from homology"/>
<dbReference type="Pfam" id="PF13242">
    <property type="entry name" value="Hydrolase_like"/>
    <property type="match status" value="1"/>
</dbReference>
<keyword evidence="12" id="KW-1185">Reference proteome</keyword>
<evidence type="ECO:0000313" key="11">
    <source>
        <dbReference type="EMBL" id="MBB4909140.1"/>
    </source>
</evidence>
<keyword evidence="10" id="KW-0862">Zinc</keyword>
<dbReference type="Proteomes" id="UP000520767">
    <property type="component" value="Unassembled WGS sequence"/>
</dbReference>
<keyword evidence="2 7" id="KW-0963">Cytoplasm</keyword>
<evidence type="ECO:0000256" key="3">
    <source>
        <dbReference type="ARBA" id="ARBA00022723"/>
    </source>
</evidence>
<comment type="subcellular location">
    <subcellularLocation>
        <location evidence="1 7">Cytoplasm</location>
    </subcellularLocation>
</comment>